<dbReference type="KEGG" id="pog:Pogu_0204"/>
<evidence type="ECO:0000313" key="1">
    <source>
        <dbReference type="EMBL" id="AFA38231.1"/>
    </source>
</evidence>
<name>H6Q6K1_PYROT</name>
<dbReference type="Proteomes" id="UP000009062">
    <property type="component" value="Chromosome"/>
</dbReference>
<protein>
    <submittedName>
        <fullName evidence="1">Uncharacterized protein</fullName>
    </submittedName>
</protein>
<organism evidence="1 2">
    <name type="scientific">Pyrobaculum oguniense (strain DSM 13380 / JCM 10595 / TE7)</name>
    <dbReference type="NCBI Taxonomy" id="698757"/>
    <lineage>
        <taxon>Archaea</taxon>
        <taxon>Thermoproteota</taxon>
        <taxon>Thermoprotei</taxon>
        <taxon>Thermoproteales</taxon>
        <taxon>Thermoproteaceae</taxon>
        <taxon>Pyrobaculum</taxon>
    </lineage>
</organism>
<dbReference type="HOGENOM" id="CLU_2695921_0_0_2"/>
<keyword evidence="2" id="KW-1185">Reference proteome</keyword>
<gene>
    <name evidence="1" type="ordered locus">Pogu_0204</name>
</gene>
<dbReference type="EMBL" id="CP003316">
    <property type="protein sequence ID" value="AFA38231.1"/>
    <property type="molecule type" value="Genomic_DNA"/>
</dbReference>
<dbReference type="AlphaFoldDB" id="H6Q6K1"/>
<reference evidence="1 2" key="1">
    <citation type="journal article" date="2012" name="Stand. Genomic Sci.">
        <title>Complete genome sequence of Pyrobaculum oguniense.</title>
        <authorList>
            <person name="Bernick D.L."/>
            <person name="Karplus K."/>
            <person name="Lui L.M."/>
            <person name="Coker J.K."/>
            <person name="Murphy J.N."/>
            <person name="Chan P.P."/>
            <person name="Cozen A.E."/>
            <person name="Lowe T.M."/>
        </authorList>
    </citation>
    <scope>NUCLEOTIDE SEQUENCE [LARGE SCALE GENOMIC DNA]</scope>
    <source>
        <strain evidence="1 2">TE7</strain>
    </source>
</reference>
<accession>H6Q6K1</accession>
<sequence length="73" mass="7869">MGGLVDEGALVEDLNVDTGVVNAGLGRKAYYKAVYVAEPLVVKTAGGNKSSDTAWRAGFPWAMYSVCLYPWLR</sequence>
<proteinExistence type="predicted"/>
<evidence type="ECO:0000313" key="2">
    <source>
        <dbReference type="Proteomes" id="UP000009062"/>
    </source>
</evidence>
<dbReference type="STRING" id="698757.Pogu_0204"/>